<comment type="caution">
    <text evidence="2">The sequence shown here is derived from an EMBL/GenBank/DDBJ whole genome shotgun (WGS) entry which is preliminary data.</text>
</comment>
<feature type="transmembrane region" description="Helical" evidence="1">
    <location>
        <begin position="58"/>
        <end position="76"/>
    </location>
</feature>
<evidence type="ECO:0000256" key="1">
    <source>
        <dbReference type="SAM" id="Phobius"/>
    </source>
</evidence>
<dbReference type="RefSeq" id="WP_274455088.1">
    <property type="nucleotide sequence ID" value="NZ_CP067097.1"/>
</dbReference>
<evidence type="ECO:0008006" key="4">
    <source>
        <dbReference type="Google" id="ProtNLM"/>
    </source>
</evidence>
<evidence type="ECO:0000313" key="3">
    <source>
        <dbReference type="Proteomes" id="UP001232973"/>
    </source>
</evidence>
<proteinExistence type="predicted"/>
<name>A0ABT9XG10_9BACL</name>
<evidence type="ECO:0000313" key="2">
    <source>
        <dbReference type="EMBL" id="MDQ0189232.1"/>
    </source>
</evidence>
<accession>A0ABT9XG10</accession>
<keyword evidence="1" id="KW-0812">Transmembrane</keyword>
<gene>
    <name evidence="2" type="ORF">J2S03_001048</name>
</gene>
<keyword evidence="1" id="KW-1133">Transmembrane helix</keyword>
<feature type="transmembrane region" description="Helical" evidence="1">
    <location>
        <begin position="12"/>
        <end position="33"/>
    </location>
</feature>
<reference evidence="2 3" key="1">
    <citation type="submission" date="2023-07" db="EMBL/GenBank/DDBJ databases">
        <title>Genomic Encyclopedia of Type Strains, Phase IV (KMG-IV): sequencing the most valuable type-strain genomes for metagenomic binning, comparative biology and taxonomic classification.</title>
        <authorList>
            <person name="Goeker M."/>
        </authorList>
    </citation>
    <scope>NUCLEOTIDE SEQUENCE [LARGE SCALE GENOMIC DNA]</scope>
    <source>
        <strain evidence="2 3">DSM 4006</strain>
    </source>
</reference>
<dbReference type="Proteomes" id="UP001232973">
    <property type="component" value="Unassembled WGS sequence"/>
</dbReference>
<dbReference type="EMBL" id="JAUSTP010000005">
    <property type="protein sequence ID" value="MDQ0189232.1"/>
    <property type="molecule type" value="Genomic_DNA"/>
</dbReference>
<organism evidence="2 3">
    <name type="scientific">Alicyclobacillus cycloheptanicus</name>
    <dbReference type="NCBI Taxonomy" id="1457"/>
    <lineage>
        <taxon>Bacteria</taxon>
        <taxon>Bacillati</taxon>
        <taxon>Bacillota</taxon>
        <taxon>Bacilli</taxon>
        <taxon>Bacillales</taxon>
        <taxon>Alicyclobacillaceae</taxon>
        <taxon>Alicyclobacillus</taxon>
    </lineage>
</organism>
<keyword evidence="1" id="KW-0472">Membrane</keyword>
<protein>
    <recommendedName>
        <fullName evidence="4">DUF4383 domain-containing protein</fullName>
    </recommendedName>
</protein>
<keyword evidence="3" id="KW-1185">Reference proteome</keyword>
<sequence length="120" mass="13147">MYTTAYDRLAGWVFFALGIVGVFTDHIGSYILLSPWETGLYLGLGLLGMAAARSRHRVAALGALALGMVTFMWGIWDMAWPVSFLGTAEPLETVIHIVAGLWGMYVAVHDVNVWRQATTS</sequence>